<proteinExistence type="inferred from homology"/>
<dbReference type="PANTHER" id="PTHR24320:SF282">
    <property type="entry name" value="WW DOMAIN-CONTAINING OXIDOREDUCTASE"/>
    <property type="match status" value="1"/>
</dbReference>
<dbReference type="Proteomes" id="UP000544095">
    <property type="component" value="Unassembled WGS sequence"/>
</dbReference>
<accession>A0A8H5Q2K4</accession>
<dbReference type="SUPFAM" id="SSF51735">
    <property type="entry name" value="NAD(P)-binding Rossmann-fold domains"/>
    <property type="match status" value="1"/>
</dbReference>
<evidence type="ECO:0000256" key="3">
    <source>
        <dbReference type="ARBA" id="ARBA00023002"/>
    </source>
</evidence>
<evidence type="ECO:0000313" key="4">
    <source>
        <dbReference type="EMBL" id="KAF5607434.1"/>
    </source>
</evidence>
<dbReference type="Gene3D" id="3.40.50.720">
    <property type="entry name" value="NAD(P)-binding Rossmann-like Domain"/>
    <property type="match status" value="1"/>
</dbReference>
<dbReference type="AlphaFoldDB" id="A0A8H5Q2K4"/>
<comment type="similarity">
    <text evidence="1">Belongs to the short-chain dehydrogenases/reductases (SDR) family.</text>
</comment>
<name>A0A8H5Q2K4_9HYPO</name>
<reference evidence="4 5" key="1">
    <citation type="submission" date="2020-05" db="EMBL/GenBank/DDBJ databases">
        <title>Identification and distribution of gene clusters putatively required for synthesis of sphingolipid metabolism inhibitors in phylogenetically diverse species of the filamentous fungus Fusarium.</title>
        <authorList>
            <person name="Kim H.-S."/>
            <person name="Busman M."/>
            <person name="Brown D.W."/>
            <person name="Divon H."/>
            <person name="Uhlig S."/>
            <person name="Proctor R.H."/>
        </authorList>
    </citation>
    <scope>NUCLEOTIDE SEQUENCE [LARGE SCALE GENOMIC DNA]</scope>
    <source>
        <strain evidence="4 5">NRRL 25211</strain>
    </source>
</reference>
<sequence length="602" mass="68102">MKPTSSLESLPTEVLQSICAQFCRHCRGDTLIAHRNKPWTYETASDSNITSVPAKPSQDLCALSRVSRRLRDVAQSVLYHEFLDFEHRERRLEPFLDTVTSRPDLARAVKVLAWNADFANDLDLAWARKSYQQGLEVLGVDMNQVWRDRSDECLELKHHKALDTFLFGDKTNDPRSYNWHLSGVACAEILIMLLALLPNLTTLIADGKDINVFLPPSGLRVFGIDRIKLRLLVATHLPHVIMDVAPDLEDMMVGPWAGRSIDSLSRTPVLPSLAYLMSPEDFKLEEAPPYRVDTRGLEKILTSYSQPLRNIHFQAFNVRSNVDIPRPSFRYLDNFCTTLQRLILDYGVEARLTGSTIRSLKKFISLKRLSITANLIYSTPHADPTRDLDSLVNFLPDQIESFTVIDWTLPLFQETPLKYGFNGLLKAMRQYYAHIRAEAKLLSADPMHDIRNHDRRCSLQDMVRKSDNGVQTWLELVVVVFVARARQVPAITYAKNDVRVVSVSSVAHKFGRSGGIQFDTLKPTASGMSTNDRHGQSKLANILFIRELAEHHPKITVPSIHPGTVKKDMQKSNDGSWMINVFQKVVVPLIGVSVEEGAKSQL</sequence>
<keyword evidence="5" id="KW-1185">Reference proteome</keyword>
<gene>
    <name evidence="4" type="ORF">FPANT_850</name>
</gene>
<evidence type="ECO:0000313" key="5">
    <source>
        <dbReference type="Proteomes" id="UP000544095"/>
    </source>
</evidence>
<evidence type="ECO:0000256" key="2">
    <source>
        <dbReference type="ARBA" id="ARBA00022857"/>
    </source>
</evidence>
<organism evidence="4 5">
    <name type="scientific">Fusarium pseudoanthophilum</name>
    <dbReference type="NCBI Taxonomy" id="48495"/>
    <lineage>
        <taxon>Eukaryota</taxon>
        <taxon>Fungi</taxon>
        <taxon>Dikarya</taxon>
        <taxon>Ascomycota</taxon>
        <taxon>Pezizomycotina</taxon>
        <taxon>Sordariomycetes</taxon>
        <taxon>Hypocreomycetidae</taxon>
        <taxon>Hypocreales</taxon>
        <taxon>Nectriaceae</taxon>
        <taxon>Fusarium</taxon>
        <taxon>Fusarium fujikuroi species complex</taxon>
    </lineage>
</organism>
<dbReference type="EMBL" id="JAAOAR010000041">
    <property type="protein sequence ID" value="KAF5607434.1"/>
    <property type="molecule type" value="Genomic_DNA"/>
</dbReference>
<dbReference type="PANTHER" id="PTHR24320">
    <property type="entry name" value="RETINOL DEHYDROGENASE"/>
    <property type="match status" value="1"/>
</dbReference>
<dbReference type="GO" id="GO:0016491">
    <property type="term" value="F:oxidoreductase activity"/>
    <property type="evidence" value="ECO:0007669"/>
    <property type="project" value="UniProtKB-KW"/>
</dbReference>
<keyword evidence="2" id="KW-0521">NADP</keyword>
<dbReference type="InterPro" id="IPR036291">
    <property type="entry name" value="NAD(P)-bd_dom_sf"/>
</dbReference>
<evidence type="ECO:0000256" key="1">
    <source>
        <dbReference type="ARBA" id="ARBA00006484"/>
    </source>
</evidence>
<comment type="caution">
    <text evidence="4">The sequence shown here is derived from an EMBL/GenBank/DDBJ whole genome shotgun (WGS) entry which is preliminary data.</text>
</comment>
<protein>
    <submittedName>
        <fullName evidence="4">Alcohol dehydrogenase Bli-4</fullName>
    </submittedName>
</protein>
<keyword evidence="3" id="KW-0560">Oxidoreductase</keyword>